<protein>
    <submittedName>
        <fullName evidence="2">Uncharacterized protein</fullName>
    </submittedName>
</protein>
<feature type="compositionally biased region" description="Basic and acidic residues" evidence="1">
    <location>
        <begin position="119"/>
        <end position="137"/>
    </location>
</feature>
<organism evidence="2 3">
    <name type="scientific">Stieleria magnilauensis</name>
    <dbReference type="NCBI Taxonomy" id="2527963"/>
    <lineage>
        <taxon>Bacteria</taxon>
        <taxon>Pseudomonadati</taxon>
        <taxon>Planctomycetota</taxon>
        <taxon>Planctomycetia</taxon>
        <taxon>Pirellulales</taxon>
        <taxon>Pirellulaceae</taxon>
        <taxon>Stieleria</taxon>
    </lineage>
</organism>
<feature type="region of interest" description="Disordered" evidence="1">
    <location>
        <begin position="93"/>
        <end position="161"/>
    </location>
</feature>
<evidence type="ECO:0000313" key="3">
    <source>
        <dbReference type="Proteomes" id="UP000318081"/>
    </source>
</evidence>
<evidence type="ECO:0000313" key="2">
    <source>
        <dbReference type="EMBL" id="QDV84025.1"/>
    </source>
</evidence>
<reference evidence="2 3" key="1">
    <citation type="submission" date="2019-02" db="EMBL/GenBank/DDBJ databases">
        <title>Deep-cultivation of Planctomycetes and their phenomic and genomic characterization uncovers novel biology.</title>
        <authorList>
            <person name="Wiegand S."/>
            <person name="Jogler M."/>
            <person name="Boedeker C."/>
            <person name="Pinto D."/>
            <person name="Vollmers J."/>
            <person name="Rivas-Marin E."/>
            <person name="Kohn T."/>
            <person name="Peeters S.H."/>
            <person name="Heuer A."/>
            <person name="Rast P."/>
            <person name="Oberbeckmann S."/>
            <person name="Bunk B."/>
            <person name="Jeske O."/>
            <person name="Meyerdierks A."/>
            <person name="Storesund J.E."/>
            <person name="Kallscheuer N."/>
            <person name="Luecker S."/>
            <person name="Lage O.M."/>
            <person name="Pohl T."/>
            <person name="Merkel B.J."/>
            <person name="Hornburger P."/>
            <person name="Mueller R.-W."/>
            <person name="Bruemmer F."/>
            <person name="Labrenz M."/>
            <person name="Spormann A.M."/>
            <person name="Op den Camp H."/>
            <person name="Overmann J."/>
            <person name="Amann R."/>
            <person name="Jetten M.S.M."/>
            <person name="Mascher T."/>
            <person name="Medema M.H."/>
            <person name="Devos D.P."/>
            <person name="Kaster A.-K."/>
            <person name="Ovreas L."/>
            <person name="Rohde M."/>
            <person name="Galperin M.Y."/>
            <person name="Jogler C."/>
        </authorList>
    </citation>
    <scope>NUCLEOTIDE SEQUENCE [LARGE SCALE GENOMIC DNA]</scope>
    <source>
        <strain evidence="2 3">TBK1r</strain>
    </source>
</reference>
<feature type="compositionally biased region" description="Acidic residues" evidence="1">
    <location>
        <begin position="138"/>
        <end position="149"/>
    </location>
</feature>
<accession>A0ABX5XSS2</accession>
<dbReference type="RefSeq" id="WP_145211688.1">
    <property type="nucleotide sequence ID" value="NZ_CP036432.1"/>
</dbReference>
<proteinExistence type="predicted"/>
<dbReference type="Proteomes" id="UP000318081">
    <property type="component" value="Chromosome"/>
</dbReference>
<dbReference type="EMBL" id="CP036432">
    <property type="protein sequence ID" value="QDV84025.1"/>
    <property type="molecule type" value="Genomic_DNA"/>
</dbReference>
<name>A0ABX5XSS2_9BACT</name>
<keyword evidence="3" id="KW-1185">Reference proteome</keyword>
<gene>
    <name evidence="2" type="ORF">TBK1r_29680</name>
</gene>
<evidence type="ECO:0000256" key="1">
    <source>
        <dbReference type="SAM" id="MobiDB-lite"/>
    </source>
</evidence>
<sequence>MNETNDPLDEAFAEQLRALVPTAMPDGQRSGDQPGLVSVLYEAGYRAGSEQPLHRVTPSRRPMTWLSVVAASLLTAALTTPVAYRVGQRSLETDSGTLDSGALAGGDGANRQGTVGSSDSRHAESLRQAESLRHAEMQDVDDDANESDESPSIAPKTDSEFAPASLAIKPFDFKQLARLWQPDWKLREPPTDTLTAFHGASLDDLPRSHWIVTHDDPMIPRETLSVGDFDAFSLGLEVNPR</sequence>